<name>A0A2K5XBG8_MANLE</name>
<dbReference type="Pfam" id="PF00651">
    <property type="entry name" value="BTB"/>
    <property type="match status" value="1"/>
</dbReference>
<dbReference type="InterPro" id="IPR006652">
    <property type="entry name" value="Kelch_1"/>
</dbReference>
<evidence type="ECO:0000256" key="1">
    <source>
        <dbReference type="ARBA" id="ARBA00022441"/>
    </source>
</evidence>
<dbReference type="SMART" id="SM00875">
    <property type="entry name" value="BACK"/>
    <property type="match status" value="1"/>
</dbReference>
<feature type="domain" description="BTB" evidence="4">
    <location>
        <begin position="56"/>
        <end position="123"/>
    </location>
</feature>
<dbReference type="InterPro" id="IPR044072">
    <property type="entry name" value="KLHL2_BTB/POZ"/>
</dbReference>
<dbReference type="SUPFAM" id="SSF117281">
    <property type="entry name" value="Kelch motif"/>
    <property type="match status" value="1"/>
</dbReference>
<dbReference type="Ensembl" id="ENSMLET00000002541.1">
    <property type="protein sequence ID" value="ENSMLEP00000000659.1"/>
    <property type="gene ID" value="ENSMLEG00000001226.1"/>
</dbReference>
<dbReference type="PROSITE" id="PS50097">
    <property type="entry name" value="BTB"/>
    <property type="match status" value="1"/>
</dbReference>
<dbReference type="SMART" id="SM00225">
    <property type="entry name" value="BTB"/>
    <property type="match status" value="1"/>
</dbReference>
<dbReference type="FunFam" id="1.25.40.420:FF:000001">
    <property type="entry name" value="Kelch-like family member 12"/>
    <property type="match status" value="1"/>
</dbReference>
<keyword evidence="1" id="KW-0880">Kelch repeat</keyword>
<dbReference type="InterPro" id="IPR011333">
    <property type="entry name" value="SKP1/BTB/POZ_sf"/>
</dbReference>
<accession>A0A2K5XBG8</accession>
<dbReference type="Pfam" id="PF01344">
    <property type="entry name" value="Kelch_1"/>
    <property type="match status" value="5"/>
</dbReference>
<proteinExistence type="predicted"/>
<dbReference type="SMART" id="SM00612">
    <property type="entry name" value="Kelch"/>
    <property type="match status" value="5"/>
</dbReference>
<dbReference type="PIRSF" id="PIRSF037037">
    <property type="entry name" value="Kelch-like_protein_gigaxonin"/>
    <property type="match status" value="1"/>
</dbReference>
<dbReference type="FunFam" id="3.30.710.10:FF:000001">
    <property type="entry name" value="Kelch-like family member 20"/>
    <property type="match status" value="1"/>
</dbReference>
<dbReference type="InterPro" id="IPR000210">
    <property type="entry name" value="BTB/POZ_dom"/>
</dbReference>
<dbReference type="InterPro" id="IPR011705">
    <property type="entry name" value="BACK"/>
</dbReference>
<dbReference type="Gene3D" id="1.25.40.420">
    <property type="match status" value="1"/>
</dbReference>
<keyword evidence="6" id="KW-1185">Reference proteome</keyword>
<evidence type="ECO:0000256" key="3">
    <source>
        <dbReference type="SAM" id="MobiDB-lite"/>
    </source>
</evidence>
<dbReference type="Pfam" id="PF07707">
    <property type="entry name" value="BACK"/>
    <property type="match status" value="1"/>
</dbReference>
<reference evidence="5" key="2">
    <citation type="submission" date="2025-09" db="UniProtKB">
        <authorList>
            <consortium name="Ensembl"/>
        </authorList>
    </citation>
    <scope>IDENTIFICATION</scope>
</reference>
<dbReference type="Gene3D" id="3.30.710.10">
    <property type="entry name" value="Potassium Channel Kv1.1, Chain A"/>
    <property type="match status" value="1"/>
</dbReference>
<dbReference type="Proteomes" id="UP000233140">
    <property type="component" value="Unassembled WGS sequence"/>
</dbReference>
<evidence type="ECO:0000256" key="2">
    <source>
        <dbReference type="ARBA" id="ARBA00022737"/>
    </source>
</evidence>
<dbReference type="CDD" id="cd18338">
    <property type="entry name" value="BTB_POZ_KLHL2_Mayven"/>
    <property type="match status" value="1"/>
</dbReference>
<evidence type="ECO:0000313" key="6">
    <source>
        <dbReference type="Proteomes" id="UP000233140"/>
    </source>
</evidence>
<sequence>VTWLESLHGCTKQGHQKPLDSKDDNTEKHCPVTVNPWHMKKAFKVMNELRSQNLLCDVTIVAEDMEISAHRVVLAACSPYFHAMFTGEMSESRAKRVRIKEVDGWTLRMLIDYVYTAEIQVTEENVQVLLPAAGLLQLQDVKKTCCEFLESQLHPVNCLGIRAFADMHACTDLLNKANTYAEQHFTDVVLSEEFLNLGIEQVCSLISSDKLTISSEEKVFEAVIAWVNHDKDVRQEFMARLMEHVRLPLLPREYLVQRVEEEALVKNSSACKDYLIEAMKYHLLPTEQRILMKSVRTRLRTPMNLPKLMVVVGGQAPKAIRSVECYDFKEERWHQVAELPSRRCRAGMVYMAGLVFAVGGFNGSLRVRTVDSYDPVKDQWTSVANMRDRRSTLGAAVLNGLLYAVGGFDGSTAQCYIPEVFFHIYELLTFFREGNEDLCFIIGLSSVEAYNIKSNEWFHVAPMNTRRSSVGVGVVGGLLYAVGGYDGASRQCLSTVECYNATTNEWSYIAEMSTRRSGAGVCAVNGLLYVVGGDDGSCNLASVEYYNPTTDKWTVVSSCMSTGRSYAGVTVIDKPL</sequence>
<keyword evidence="2" id="KW-0677">Repeat</keyword>
<evidence type="ECO:0000259" key="4">
    <source>
        <dbReference type="PROSITE" id="PS50097"/>
    </source>
</evidence>
<dbReference type="SUPFAM" id="SSF54695">
    <property type="entry name" value="POZ domain"/>
    <property type="match status" value="1"/>
</dbReference>
<dbReference type="PANTHER" id="PTHR24412:SF155">
    <property type="entry name" value="KELCH-LIKE PROTEIN 2"/>
    <property type="match status" value="1"/>
</dbReference>
<dbReference type="Gene3D" id="2.120.10.80">
    <property type="entry name" value="Kelch-type beta propeller"/>
    <property type="match status" value="1"/>
</dbReference>
<dbReference type="PANTHER" id="PTHR24412">
    <property type="entry name" value="KELCH PROTEIN"/>
    <property type="match status" value="1"/>
</dbReference>
<evidence type="ECO:0000313" key="5">
    <source>
        <dbReference type="Ensembl" id="ENSMLEP00000000659.1"/>
    </source>
</evidence>
<protein>
    <submittedName>
        <fullName evidence="5">Kelch like family member 2</fullName>
    </submittedName>
</protein>
<dbReference type="CDD" id="cd18512">
    <property type="entry name" value="BACK_KLHL2_Mayven"/>
    <property type="match status" value="1"/>
</dbReference>
<gene>
    <name evidence="5" type="primary">KLHL2</name>
</gene>
<feature type="compositionally biased region" description="Basic and acidic residues" evidence="3">
    <location>
        <begin position="17"/>
        <end position="26"/>
    </location>
</feature>
<dbReference type="InterPro" id="IPR015915">
    <property type="entry name" value="Kelch-typ_b-propeller"/>
</dbReference>
<organism evidence="5 6">
    <name type="scientific">Mandrillus leucophaeus</name>
    <name type="common">Drill</name>
    <name type="synonym">Papio leucophaeus</name>
    <dbReference type="NCBI Taxonomy" id="9568"/>
    <lineage>
        <taxon>Eukaryota</taxon>
        <taxon>Metazoa</taxon>
        <taxon>Chordata</taxon>
        <taxon>Craniata</taxon>
        <taxon>Vertebrata</taxon>
        <taxon>Euteleostomi</taxon>
        <taxon>Mammalia</taxon>
        <taxon>Eutheria</taxon>
        <taxon>Euarchontoglires</taxon>
        <taxon>Primates</taxon>
        <taxon>Haplorrhini</taxon>
        <taxon>Catarrhini</taxon>
        <taxon>Cercopithecidae</taxon>
        <taxon>Cercopithecinae</taxon>
        <taxon>Mandrillus</taxon>
    </lineage>
</organism>
<reference evidence="5" key="1">
    <citation type="submission" date="2025-08" db="UniProtKB">
        <authorList>
            <consortium name="Ensembl"/>
        </authorList>
    </citation>
    <scope>IDENTIFICATION</scope>
</reference>
<feature type="region of interest" description="Disordered" evidence="3">
    <location>
        <begin position="1"/>
        <end position="26"/>
    </location>
</feature>
<dbReference type="InterPro" id="IPR017096">
    <property type="entry name" value="BTB-kelch_protein"/>
</dbReference>
<dbReference type="AlphaFoldDB" id="A0A2K5XBG8"/>
<dbReference type="PRINTS" id="PR00501">
    <property type="entry name" value="KELCHREPEAT"/>
</dbReference>
<dbReference type="GeneTree" id="ENSGT00940000156434"/>